<accession>M3D3D9</accession>
<dbReference type="InterPro" id="IPR038883">
    <property type="entry name" value="AN11006-like"/>
</dbReference>
<feature type="non-terminal residue" evidence="1">
    <location>
        <position position="1"/>
    </location>
</feature>
<dbReference type="EMBL" id="KB456264">
    <property type="protein sequence ID" value="EMF12745.1"/>
    <property type="molecule type" value="Genomic_DNA"/>
</dbReference>
<dbReference type="AlphaFoldDB" id="M3D3D9"/>
<protein>
    <submittedName>
        <fullName evidence="1">Uncharacterized protein</fullName>
    </submittedName>
</protein>
<evidence type="ECO:0000313" key="2">
    <source>
        <dbReference type="Proteomes" id="UP000016931"/>
    </source>
</evidence>
<sequence>YTKILEDTRLRMTTFKFLGLPREMRNQIYSELLTLRHHSGGRRGMSCYPVILRANKQILEEATKVLYGENTPDVEF</sequence>
<dbReference type="RefSeq" id="XP_016760866.1">
    <property type="nucleotide sequence ID" value="XM_016908453.1"/>
</dbReference>
<dbReference type="GeneID" id="27905590"/>
<dbReference type="PANTHER" id="PTHR42085">
    <property type="entry name" value="F-BOX DOMAIN-CONTAINING PROTEIN"/>
    <property type="match status" value="1"/>
</dbReference>
<dbReference type="HOGENOM" id="CLU_2661405_0_0_1"/>
<evidence type="ECO:0000313" key="1">
    <source>
        <dbReference type="EMBL" id="EMF12745.1"/>
    </source>
</evidence>
<reference evidence="1 2" key="1">
    <citation type="journal article" date="2012" name="PLoS Pathog.">
        <title>Diverse lifestyles and strategies of plant pathogenesis encoded in the genomes of eighteen Dothideomycetes fungi.</title>
        <authorList>
            <person name="Ohm R.A."/>
            <person name="Feau N."/>
            <person name="Henrissat B."/>
            <person name="Schoch C.L."/>
            <person name="Horwitz B.A."/>
            <person name="Barry K.W."/>
            <person name="Condon B.J."/>
            <person name="Copeland A.C."/>
            <person name="Dhillon B."/>
            <person name="Glaser F."/>
            <person name="Hesse C.N."/>
            <person name="Kosti I."/>
            <person name="LaButti K."/>
            <person name="Lindquist E.A."/>
            <person name="Lucas S."/>
            <person name="Salamov A.A."/>
            <person name="Bradshaw R.E."/>
            <person name="Ciuffetti L."/>
            <person name="Hamelin R.C."/>
            <person name="Kema G.H.J."/>
            <person name="Lawrence C."/>
            <person name="Scott J.A."/>
            <person name="Spatafora J.W."/>
            <person name="Turgeon B.G."/>
            <person name="de Wit P.J.G.M."/>
            <person name="Zhong S."/>
            <person name="Goodwin S.B."/>
            <person name="Grigoriev I.V."/>
        </authorList>
    </citation>
    <scope>NUCLEOTIDE SEQUENCE [LARGE SCALE GENOMIC DNA]</scope>
    <source>
        <strain evidence="1 2">SO2202</strain>
    </source>
</reference>
<feature type="non-terminal residue" evidence="1">
    <location>
        <position position="76"/>
    </location>
</feature>
<dbReference type="OrthoDB" id="3646160at2759"/>
<dbReference type="PANTHER" id="PTHR42085:SF2">
    <property type="entry name" value="F-BOX DOMAIN-CONTAINING PROTEIN"/>
    <property type="match status" value="1"/>
</dbReference>
<gene>
    <name evidence="1" type="ORF">SEPMUDRAFT_29315</name>
</gene>
<name>M3D3D9_SPHMS</name>
<dbReference type="Proteomes" id="UP000016931">
    <property type="component" value="Unassembled WGS sequence"/>
</dbReference>
<organism evidence="1 2">
    <name type="scientific">Sphaerulina musiva (strain SO2202)</name>
    <name type="common">Poplar stem canker fungus</name>
    <name type="synonym">Septoria musiva</name>
    <dbReference type="NCBI Taxonomy" id="692275"/>
    <lineage>
        <taxon>Eukaryota</taxon>
        <taxon>Fungi</taxon>
        <taxon>Dikarya</taxon>
        <taxon>Ascomycota</taxon>
        <taxon>Pezizomycotina</taxon>
        <taxon>Dothideomycetes</taxon>
        <taxon>Dothideomycetidae</taxon>
        <taxon>Mycosphaerellales</taxon>
        <taxon>Mycosphaerellaceae</taxon>
        <taxon>Sphaerulina</taxon>
    </lineage>
</organism>
<proteinExistence type="predicted"/>
<keyword evidence="2" id="KW-1185">Reference proteome</keyword>